<feature type="coiled-coil region" evidence="1">
    <location>
        <begin position="30"/>
        <end position="207"/>
    </location>
</feature>
<accession>A0A9W4SU49</accession>
<evidence type="ECO:0000256" key="1">
    <source>
        <dbReference type="SAM" id="Coils"/>
    </source>
</evidence>
<keyword evidence="1" id="KW-0175">Coiled coil</keyword>
<dbReference type="Proteomes" id="UP001153678">
    <property type="component" value="Unassembled WGS sequence"/>
</dbReference>
<gene>
    <name evidence="2" type="ORF">FWILDA_LOCUS10081</name>
</gene>
<proteinExistence type="predicted"/>
<organism evidence="2 3">
    <name type="scientific">Funneliformis geosporum</name>
    <dbReference type="NCBI Taxonomy" id="1117311"/>
    <lineage>
        <taxon>Eukaryota</taxon>
        <taxon>Fungi</taxon>
        <taxon>Fungi incertae sedis</taxon>
        <taxon>Mucoromycota</taxon>
        <taxon>Glomeromycotina</taxon>
        <taxon>Glomeromycetes</taxon>
        <taxon>Glomerales</taxon>
        <taxon>Glomeraceae</taxon>
        <taxon>Funneliformis</taxon>
    </lineage>
</organism>
<dbReference type="AlphaFoldDB" id="A0A9W4SU49"/>
<comment type="caution">
    <text evidence="2">The sequence shown here is derived from an EMBL/GenBank/DDBJ whole genome shotgun (WGS) entry which is preliminary data.</text>
</comment>
<keyword evidence="3" id="KW-1185">Reference proteome</keyword>
<evidence type="ECO:0000313" key="3">
    <source>
        <dbReference type="Proteomes" id="UP001153678"/>
    </source>
</evidence>
<name>A0A9W4SU49_9GLOM</name>
<sequence length="210" mass="25058">MREIRKQIYENFNQTIKQIEPIEFLNSTAKEQTDKNIEEFKKKLSDHATEIKQLTGFKEELEKIKMLLSMETKQKEELIAKNRELETSYTSETKELNNKIDSLNQYLENTCTELKTRNEAKTKLEEEIERLNERLTFGLDDKEELNSSRRKLVEKNKELETSNQELKLIIQEREKELLLVKQETEKIKENLKNIQNIDTKLKLAEEEATY</sequence>
<protein>
    <submittedName>
        <fullName evidence="2">15189_t:CDS:1</fullName>
    </submittedName>
</protein>
<dbReference type="EMBL" id="CAMKVN010002518">
    <property type="protein sequence ID" value="CAI2181430.1"/>
    <property type="molecule type" value="Genomic_DNA"/>
</dbReference>
<evidence type="ECO:0000313" key="2">
    <source>
        <dbReference type="EMBL" id="CAI2181430.1"/>
    </source>
</evidence>
<reference evidence="2" key="1">
    <citation type="submission" date="2022-08" db="EMBL/GenBank/DDBJ databases">
        <authorList>
            <person name="Kallberg Y."/>
            <person name="Tangrot J."/>
            <person name="Rosling A."/>
        </authorList>
    </citation>
    <scope>NUCLEOTIDE SEQUENCE</scope>
    <source>
        <strain evidence="2">Wild A</strain>
    </source>
</reference>